<dbReference type="WBParaSite" id="JU765_v2.g15223.t1">
    <property type="protein sequence ID" value="JU765_v2.g15223.t1"/>
    <property type="gene ID" value="JU765_v2.g15223"/>
</dbReference>
<sequence length="340" mass="38655">MMSFWAVYYHAKDISIDARKGFETRGSHLSNSRLTLQHLMDFSASSTEIIFGNISRSKRHNSLLEISTTQPPPNSFTVNYDDYGVDDDDDESLDEVSPCEQYYTLGKPKLPFNSIDFLAKIIFEVESFEKLFQLSTVKKLCELDTVIDKVAKKTAQHNFVSKIPFSFHFPYYTWCTNMTFIKSCNDLTQKNVDEFKSLVLSCLDPNTTDENCNTNIARQLMDYIFQRLVIPGEIPTGKIYIGAVSKVFNNFMVSAPTESRFSFYSTLSRELSAVFDGKNGVKLKGFGFFGKEILFEKELLDDVWLGIVSMAMVVLIIFLYSKSCLYTMIILFGMASAIGT</sequence>
<reference evidence="2" key="1">
    <citation type="submission" date="2022-11" db="UniProtKB">
        <authorList>
            <consortium name="WormBaseParasite"/>
        </authorList>
    </citation>
    <scope>IDENTIFICATION</scope>
</reference>
<organism evidence="1 2">
    <name type="scientific">Panagrolaimus sp. JU765</name>
    <dbReference type="NCBI Taxonomy" id="591449"/>
    <lineage>
        <taxon>Eukaryota</taxon>
        <taxon>Metazoa</taxon>
        <taxon>Ecdysozoa</taxon>
        <taxon>Nematoda</taxon>
        <taxon>Chromadorea</taxon>
        <taxon>Rhabditida</taxon>
        <taxon>Tylenchina</taxon>
        <taxon>Panagrolaimomorpha</taxon>
        <taxon>Panagrolaimoidea</taxon>
        <taxon>Panagrolaimidae</taxon>
        <taxon>Panagrolaimus</taxon>
    </lineage>
</organism>
<evidence type="ECO:0000313" key="1">
    <source>
        <dbReference type="Proteomes" id="UP000887576"/>
    </source>
</evidence>
<name>A0AC34QDC1_9BILA</name>
<dbReference type="Proteomes" id="UP000887576">
    <property type="component" value="Unplaced"/>
</dbReference>
<evidence type="ECO:0000313" key="2">
    <source>
        <dbReference type="WBParaSite" id="JU765_v2.g15223.t1"/>
    </source>
</evidence>
<accession>A0AC34QDC1</accession>
<proteinExistence type="predicted"/>
<protein>
    <submittedName>
        <fullName evidence="2">Uncharacterized protein</fullName>
    </submittedName>
</protein>